<proteinExistence type="predicted"/>
<sequence length="179" mass="20331">MHSLTYQQSIGFSPGVMINRAQQKQEDNHDAIRNAIRSWAASQGQDVVTMLIVNEYREQGGVDITFPADLSRQRQKLFRFLDNRFDSEQYRENVRQLTPAIMAVLPIEYRTKLIGSDCKLVRLAEAEKEVSEAKQAVMLDAPEHQKLKEVSEGIAAMFRLMPDQVGPLMTMVTSMLGVM</sequence>
<dbReference type="Proteomes" id="UP001357437">
    <property type="component" value="Unassembled WGS sequence"/>
</dbReference>
<comment type="caution">
    <text evidence="1">The sequence shown here is derived from an EMBL/GenBank/DDBJ whole genome shotgun (WGS) entry which is preliminary data.</text>
</comment>
<gene>
    <name evidence="1" type="ORF">OEZ79_08415</name>
    <name evidence="2" type="ORF">VOF76_17010</name>
</gene>
<accession>A0A9X4BCD7</accession>
<evidence type="ECO:0000313" key="1">
    <source>
        <dbReference type="EMBL" id="MDC6638257.1"/>
    </source>
</evidence>
<evidence type="ECO:0000313" key="3">
    <source>
        <dbReference type="Proteomes" id="UP001149314"/>
    </source>
</evidence>
<dbReference type="Gene3D" id="1.10.3600.10">
    <property type="entry name" value="Putative bacterial toxin ydaT"/>
    <property type="match status" value="1"/>
</dbReference>
<dbReference type="Pfam" id="PF06254">
    <property type="entry name" value="YdaT_toxin"/>
    <property type="match status" value="1"/>
</dbReference>
<dbReference type="InterPro" id="IPR009364">
    <property type="entry name" value="YdaT-like"/>
</dbReference>
<dbReference type="Proteomes" id="UP001149314">
    <property type="component" value="Unassembled WGS sequence"/>
</dbReference>
<evidence type="ECO:0000313" key="4">
    <source>
        <dbReference type="Proteomes" id="UP001357437"/>
    </source>
</evidence>
<keyword evidence="4" id="KW-1185">Reference proteome</keyword>
<evidence type="ECO:0000313" key="2">
    <source>
        <dbReference type="EMBL" id="MEC3937870.1"/>
    </source>
</evidence>
<reference evidence="2 4" key="2">
    <citation type="submission" date="2024-01" db="EMBL/GenBank/DDBJ databases">
        <title>Comparative Genomics of Leclercia adecarboxylata Strains Isolated from Several Sources.</title>
        <authorList>
            <person name="Yescas-Zazueta V."/>
            <person name="Balbuena-Alonso M.G."/>
            <person name="Valencia D."/>
            <person name="Mendez-Pfeiffer P.A."/>
            <person name="Ballesteros-Monrreal M.G."/>
            <person name="Rocha-Gracia R.D.C."/>
            <person name="Barrios-Villa E."/>
        </authorList>
    </citation>
    <scope>NUCLEOTIDE SEQUENCE [LARGE SCALE GENOMIC DNA]</scope>
    <source>
        <strain evidence="2 4">33MEM</strain>
    </source>
</reference>
<dbReference type="EMBL" id="JAOURS010000006">
    <property type="protein sequence ID" value="MDC6638257.1"/>
    <property type="molecule type" value="Genomic_DNA"/>
</dbReference>
<dbReference type="RefSeq" id="WP_191152746.1">
    <property type="nucleotide sequence ID" value="NZ_CP060824.1"/>
</dbReference>
<name>A0A9X4BCD7_9ENTR</name>
<reference evidence="1" key="1">
    <citation type="journal article" date="2023" name="Genes Genomics">
        <title>Genomic insights of Leclercia adecarboxylata strains linked to an outbreak in public hospitals in Mexico.</title>
        <authorList>
            <person name="Barrios-Villa E."/>
            <person name="Pacheco-Flores B."/>
            <person name="Lozano-Zarain P."/>
            <person name="Del Campo-Ortega R."/>
            <person name="de Jesus Ascencio-Montiel I."/>
            <person name="Gonzalez-Leon M."/>
            <person name="Camorlinga-Ponce M."/>
            <person name="Gaytan Cervantes F.J."/>
            <person name="Gonzalez Torres C."/>
            <person name="Aguilar E."/>
            <person name="Gonzalez Ibarra J."/>
            <person name="Torres Lopez F.J."/>
            <person name="Rosas-Vargas H."/>
            <person name="Gonzalez-Bonilla C.R."/>
            <person name="Del Carmen Rocha-Gracia R."/>
        </authorList>
    </citation>
    <scope>NUCLEOTIDE SEQUENCE</scope>
    <source>
        <strain evidence="1">Lac40</strain>
    </source>
</reference>
<dbReference type="InterPro" id="IPR037042">
    <property type="entry name" value="YdaT-like_sf"/>
</dbReference>
<organism evidence="1 3">
    <name type="scientific">Leclercia adecarboxylata</name>
    <dbReference type="NCBI Taxonomy" id="83655"/>
    <lineage>
        <taxon>Bacteria</taxon>
        <taxon>Pseudomonadati</taxon>
        <taxon>Pseudomonadota</taxon>
        <taxon>Gammaproteobacteria</taxon>
        <taxon>Enterobacterales</taxon>
        <taxon>Enterobacteriaceae</taxon>
        <taxon>Leclercia</taxon>
    </lineage>
</organism>
<protein>
    <submittedName>
        <fullName evidence="1">Toxin YdaT domain-containing protein</fullName>
    </submittedName>
</protein>
<dbReference type="EMBL" id="JAYMCU010000032">
    <property type="protein sequence ID" value="MEC3937870.1"/>
    <property type="molecule type" value="Genomic_DNA"/>
</dbReference>
<dbReference type="AlphaFoldDB" id="A0A9X4BCD7"/>